<feature type="region of interest" description="Disordered" evidence="1">
    <location>
        <begin position="61"/>
        <end position="93"/>
    </location>
</feature>
<reference evidence="2" key="1">
    <citation type="submission" date="2020-05" db="EMBL/GenBank/DDBJ databases">
        <authorList>
            <person name="Chiriac C."/>
            <person name="Salcher M."/>
            <person name="Ghai R."/>
            <person name="Kavagutti S V."/>
        </authorList>
    </citation>
    <scope>NUCLEOTIDE SEQUENCE</scope>
</reference>
<dbReference type="EMBL" id="CAEZSI010000022">
    <property type="protein sequence ID" value="CAB4534406.1"/>
    <property type="molecule type" value="Genomic_DNA"/>
</dbReference>
<sequence>MTEVFFLSQNIASGDFSTAITRDVGASVAIANESAPEPAPKSMTLTGEGKFAMWLSTACTKSSDSGRGTRTPGPTSISKYRKGATPVRYCKGS</sequence>
<proteinExistence type="predicted"/>
<evidence type="ECO:0000256" key="1">
    <source>
        <dbReference type="SAM" id="MobiDB-lite"/>
    </source>
</evidence>
<gene>
    <name evidence="2" type="ORF">UFOPK1412_00271</name>
</gene>
<protein>
    <submittedName>
        <fullName evidence="2">Unannotated protein</fullName>
    </submittedName>
</protein>
<evidence type="ECO:0000313" key="2">
    <source>
        <dbReference type="EMBL" id="CAB4534406.1"/>
    </source>
</evidence>
<feature type="compositionally biased region" description="Polar residues" evidence="1">
    <location>
        <begin position="61"/>
        <end position="78"/>
    </location>
</feature>
<dbReference type="AlphaFoldDB" id="A0A6J6B6F3"/>
<name>A0A6J6B6F3_9ZZZZ</name>
<organism evidence="2">
    <name type="scientific">freshwater metagenome</name>
    <dbReference type="NCBI Taxonomy" id="449393"/>
    <lineage>
        <taxon>unclassified sequences</taxon>
        <taxon>metagenomes</taxon>
        <taxon>ecological metagenomes</taxon>
    </lineage>
</organism>
<accession>A0A6J6B6F3</accession>